<dbReference type="Gene3D" id="3.40.50.2300">
    <property type="match status" value="2"/>
</dbReference>
<evidence type="ECO:0000256" key="1">
    <source>
        <dbReference type="ARBA" id="ARBA00023015"/>
    </source>
</evidence>
<dbReference type="CDD" id="cd06267">
    <property type="entry name" value="PBP1_LacI_sugar_binding-like"/>
    <property type="match status" value="1"/>
</dbReference>
<evidence type="ECO:0000313" key="7">
    <source>
        <dbReference type="Proteomes" id="UP000595917"/>
    </source>
</evidence>
<dbReference type="GO" id="GO:0000976">
    <property type="term" value="F:transcription cis-regulatory region binding"/>
    <property type="evidence" value="ECO:0007669"/>
    <property type="project" value="TreeGrafter"/>
</dbReference>
<evidence type="ECO:0000256" key="3">
    <source>
        <dbReference type="ARBA" id="ARBA00023163"/>
    </source>
</evidence>
<dbReference type="SUPFAM" id="SSF53822">
    <property type="entry name" value="Periplasmic binding protein-like I"/>
    <property type="match status" value="1"/>
</dbReference>
<dbReference type="Pfam" id="PF00356">
    <property type="entry name" value="LacI"/>
    <property type="match status" value="1"/>
</dbReference>
<dbReference type="PANTHER" id="PTHR30146:SF154">
    <property type="entry name" value="TRANSCRIPTION REGULATOR, MEMBER OF GALR FAMILY"/>
    <property type="match status" value="1"/>
</dbReference>
<dbReference type="PROSITE" id="PS00356">
    <property type="entry name" value="HTH_LACI_1"/>
    <property type="match status" value="1"/>
</dbReference>
<dbReference type="CDD" id="cd01392">
    <property type="entry name" value="HTH_LacI"/>
    <property type="match status" value="1"/>
</dbReference>
<sequence length="344" mass="37984">MGVTIIDVAKAAGVSKSTVSLVVNGNTAIKPETRDKVLKAIDELRYVPNISARNLTTKKTNILGVVMNVENENYSSYEFDSETDIFSYDVSTGIPAGLAGSDYGILTERFCASGDKSRLPKLVLSNRVDGVFVMGGLFHDSFIQNLKKRKVACVVVGRHIPDVDSVSPDFTQAAYLATRYLIDTGHKKILFINCPCIFPSNKDRYTGITKASKECGYPVDSKWTIDTQHNTGEGGYNAFKSCWESGIRPDGIFAANDTIALGVMRYLHERKIRVPDDVSIIGYEDSILAGYAVPPLTTINVAKARMGEESARIMLDRIRNPRQRYVSLTIPPTLVERSTVIRRK</sequence>
<dbReference type="KEGG" id="bhc:JFL75_08960"/>
<proteinExistence type="predicted"/>
<protein>
    <submittedName>
        <fullName evidence="6">LacI family DNA-binding transcriptional regulator</fullName>
    </submittedName>
</protein>
<feature type="domain" description="HTH lacI-type" evidence="4">
    <location>
        <begin position="3"/>
        <end position="57"/>
    </location>
</feature>
<dbReference type="GO" id="GO:0003700">
    <property type="term" value="F:DNA-binding transcription factor activity"/>
    <property type="evidence" value="ECO:0007669"/>
    <property type="project" value="TreeGrafter"/>
</dbReference>
<dbReference type="Pfam" id="PF13377">
    <property type="entry name" value="Peripla_BP_3"/>
    <property type="match status" value="1"/>
</dbReference>
<dbReference type="AlphaFoldDB" id="A0A7T8BDA0"/>
<dbReference type="RefSeq" id="WP_215628337.1">
    <property type="nucleotide sequence ID" value="NZ_CP067089.2"/>
</dbReference>
<keyword evidence="1" id="KW-0805">Transcription regulation</keyword>
<dbReference type="PROSITE" id="PS50932">
    <property type="entry name" value="HTH_LACI_2"/>
    <property type="match status" value="1"/>
</dbReference>
<evidence type="ECO:0000259" key="5">
    <source>
        <dbReference type="PROSITE" id="PS50943"/>
    </source>
</evidence>
<keyword evidence="3" id="KW-0804">Transcription</keyword>
<keyword evidence="2 6" id="KW-0238">DNA-binding</keyword>
<dbReference type="Proteomes" id="UP000595917">
    <property type="component" value="Chromosome"/>
</dbReference>
<reference evidence="6" key="1">
    <citation type="submission" date="2021-01" db="EMBL/GenBank/DDBJ databases">
        <title>Description of Breznakiella homolactica.</title>
        <authorList>
            <person name="Song Y."/>
            <person name="Brune A."/>
        </authorList>
    </citation>
    <scope>NUCLEOTIDE SEQUENCE</scope>
    <source>
        <strain evidence="6">RmG30</strain>
    </source>
</reference>
<dbReference type="InterPro" id="IPR046335">
    <property type="entry name" value="LacI/GalR-like_sensor"/>
</dbReference>
<feature type="domain" description="HTH cro/C1-type" evidence="5">
    <location>
        <begin position="2"/>
        <end position="47"/>
    </location>
</feature>
<evidence type="ECO:0000259" key="4">
    <source>
        <dbReference type="PROSITE" id="PS50932"/>
    </source>
</evidence>
<accession>A0A7T8BDA0</accession>
<organism evidence="6 7">
    <name type="scientific">Breznakiella homolactica</name>
    <dbReference type="NCBI Taxonomy" id="2798577"/>
    <lineage>
        <taxon>Bacteria</taxon>
        <taxon>Pseudomonadati</taxon>
        <taxon>Spirochaetota</taxon>
        <taxon>Spirochaetia</taxon>
        <taxon>Spirochaetales</taxon>
        <taxon>Breznakiellaceae</taxon>
        <taxon>Breznakiella</taxon>
    </lineage>
</organism>
<dbReference type="SUPFAM" id="SSF47413">
    <property type="entry name" value="lambda repressor-like DNA-binding domains"/>
    <property type="match status" value="1"/>
</dbReference>
<dbReference type="InterPro" id="IPR010982">
    <property type="entry name" value="Lambda_DNA-bd_dom_sf"/>
</dbReference>
<dbReference type="PRINTS" id="PR00036">
    <property type="entry name" value="HTHLACI"/>
</dbReference>
<gene>
    <name evidence="6" type="ORF">JFL75_08960</name>
</gene>
<dbReference type="Gene3D" id="1.10.260.40">
    <property type="entry name" value="lambda repressor-like DNA-binding domains"/>
    <property type="match status" value="1"/>
</dbReference>
<dbReference type="PROSITE" id="PS50943">
    <property type="entry name" value="HTH_CROC1"/>
    <property type="match status" value="1"/>
</dbReference>
<evidence type="ECO:0000313" key="6">
    <source>
        <dbReference type="EMBL" id="QQO11028.1"/>
    </source>
</evidence>
<dbReference type="InterPro" id="IPR001387">
    <property type="entry name" value="Cro/C1-type_HTH"/>
</dbReference>
<dbReference type="EMBL" id="CP067089">
    <property type="protein sequence ID" value="QQO11028.1"/>
    <property type="molecule type" value="Genomic_DNA"/>
</dbReference>
<keyword evidence="7" id="KW-1185">Reference proteome</keyword>
<dbReference type="PANTHER" id="PTHR30146">
    <property type="entry name" value="LACI-RELATED TRANSCRIPTIONAL REPRESSOR"/>
    <property type="match status" value="1"/>
</dbReference>
<name>A0A7T8BDA0_9SPIR</name>
<evidence type="ECO:0000256" key="2">
    <source>
        <dbReference type="ARBA" id="ARBA00023125"/>
    </source>
</evidence>
<dbReference type="InterPro" id="IPR028082">
    <property type="entry name" value="Peripla_BP_I"/>
</dbReference>
<dbReference type="SMART" id="SM00354">
    <property type="entry name" value="HTH_LACI"/>
    <property type="match status" value="1"/>
</dbReference>
<dbReference type="InterPro" id="IPR000843">
    <property type="entry name" value="HTH_LacI"/>
</dbReference>